<keyword evidence="2" id="KW-1185">Reference proteome</keyword>
<organism evidence="1 2">
    <name type="scientific">Fodinisporobacter ferrooxydans</name>
    <dbReference type="NCBI Taxonomy" id="2901836"/>
    <lineage>
        <taxon>Bacteria</taxon>
        <taxon>Bacillati</taxon>
        <taxon>Bacillota</taxon>
        <taxon>Bacilli</taxon>
        <taxon>Bacillales</taxon>
        <taxon>Alicyclobacillaceae</taxon>
        <taxon>Fodinisporobacter</taxon>
    </lineage>
</organism>
<protein>
    <submittedName>
        <fullName evidence="1">Uncharacterized protein</fullName>
    </submittedName>
</protein>
<evidence type="ECO:0000313" key="2">
    <source>
        <dbReference type="Proteomes" id="UP000830167"/>
    </source>
</evidence>
<name>A0ABY4CRG0_9BACL</name>
<proteinExistence type="predicted"/>
<gene>
    <name evidence="1" type="ORF">LSG31_08465</name>
</gene>
<sequence>MAEESFYLTYLLEDDREVAAKFDDINDRDGCHISLDMYKVNLGPITDEVWERMVGKFRGAIVSK</sequence>
<evidence type="ECO:0000313" key="1">
    <source>
        <dbReference type="EMBL" id="UOF92191.1"/>
    </source>
</evidence>
<dbReference type="RefSeq" id="WP_347438877.1">
    <property type="nucleotide sequence ID" value="NZ_CP089291.1"/>
</dbReference>
<reference evidence="1" key="1">
    <citation type="submission" date="2021-12" db="EMBL/GenBank/DDBJ databases">
        <title>Alicyclobacillaceae gen. nov., sp. nov., isolated from chalcocite enrichment system.</title>
        <authorList>
            <person name="Jiang Z."/>
        </authorList>
    </citation>
    <scope>NUCLEOTIDE SEQUENCE</scope>
    <source>
        <strain evidence="1">MYW30-H2</strain>
    </source>
</reference>
<dbReference type="Proteomes" id="UP000830167">
    <property type="component" value="Chromosome"/>
</dbReference>
<dbReference type="EMBL" id="CP089291">
    <property type="protein sequence ID" value="UOF92191.1"/>
    <property type="molecule type" value="Genomic_DNA"/>
</dbReference>
<accession>A0ABY4CRG0</accession>